<evidence type="ECO:0000313" key="2">
    <source>
        <dbReference type="EMBL" id="MCI65713.1"/>
    </source>
</evidence>
<dbReference type="AlphaFoldDB" id="A0A392TX48"/>
<accession>A0A392TX48</accession>
<dbReference type="Proteomes" id="UP000265520">
    <property type="component" value="Unassembled WGS sequence"/>
</dbReference>
<proteinExistence type="predicted"/>
<protein>
    <submittedName>
        <fullName evidence="2">Uncharacterized protein</fullName>
    </submittedName>
</protein>
<evidence type="ECO:0000313" key="3">
    <source>
        <dbReference type="Proteomes" id="UP000265520"/>
    </source>
</evidence>
<feature type="signal peptide" evidence="1">
    <location>
        <begin position="1"/>
        <end position="32"/>
    </location>
</feature>
<dbReference type="EMBL" id="LXQA010680874">
    <property type="protein sequence ID" value="MCI65713.1"/>
    <property type="molecule type" value="Genomic_DNA"/>
</dbReference>
<feature type="chain" id="PRO_5017447813" evidence="1">
    <location>
        <begin position="33"/>
        <end position="70"/>
    </location>
</feature>
<comment type="caution">
    <text evidence="2">The sequence shown here is derived from an EMBL/GenBank/DDBJ whole genome shotgun (WGS) entry which is preliminary data.</text>
</comment>
<keyword evidence="1" id="KW-0732">Signal</keyword>
<organism evidence="2 3">
    <name type="scientific">Trifolium medium</name>
    <dbReference type="NCBI Taxonomy" id="97028"/>
    <lineage>
        <taxon>Eukaryota</taxon>
        <taxon>Viridiplantae</taxon>
        <taxon>Streptophyta</taxon>
        <taxon>Embryophyta</taxon>
        <taxon>Tracheophyta</taxon>
        <taxon>Spermatophyta</taxon>
        <taxon>Magnoliopsida</taxon>
        <taxon>eudicotyledons</taxon>
        <taxon>Gunneridae</taxon>
        <taxon>Pentapetalae</taxon>
        <taxon>rosids</taxon>
        <taxon>fabids</taxon>
        <taxon>Fabales</taxon>
        <taxon>Fabaceae</taxon>
        <taxon>Papilionoideae</taxon>
        <taxon>50 kb inversion clade</taxon>
        <taxon>NPAAA clade</taxon>
        <taxon>Hologalegina</taxon>
        <taxon>IRL clade</taxon>
        <taxon>Trifolieae</taxon>
        <taxon>Trifolium</taxon>
    </lineage>
</organism>
<reference evidence="2 3" key="1">
    <citation type="journal article" date="2018" name="Front. Plant Sci.">
        <title>Red Clover (Trifolium pratense) and Zigzag Clover (T. medium) - A Picture of Genomic Similarities and Differences.</title>
        <authorList>
            <person name="Dluhosova J."/>
            <person name="Istvanek J."/>
            <person name="Nedelnik J."/>
            <person name="Repkova J."/>
        </authorList>
    </citation>
    <scope>NUCLEOTIDE SEQUENCE [LARGE SCALE GENOMIC DNA]</scope>
    <source>
        <strain evidence="3">cv. 10/8</strain>
        <tissue evidence="2">Leaf</tissue>
    </source>
</reference>
<keyword evidence="3" id="KW-1185">Reference proteome</keyword>
<name>A0A392TX48_9FABA</name>
<sequence length="70" mass="8146">MCVGAKQGENWVNKSWSEKFLLLIWRFWNLRAAPEYWRVAPFCGQAVGRASGKCASRRLIWRGAREGNFK</sequence>
<feature type="non-terminal residue" evidence="2">
    <location>
        <position position="70"/>
    </location>
</feature>
<evidence type="ECO:0000256" key="1">
    <source>
        <dbReference type="SAM" id="SignalP"/>
    </source>
</evidence>